<protein>
    <submittedName>
        <fullName evidence="2">Uncharacterized protein</fullName>
    </submittedName>
</protein>
<evidence type="ECO:0000313" key="2">
    <source>
        <dbReference type="EMBL" id="QYZ71053.1"/>
    </source>
</evidence>
<keyword evidence="1" id="KW-0472">Membrane</keyword>
<organism evidence="2 3">
    <name type="scientific">Neotabrizicola shimadae</name>
    <dbReference type="NCBI Taxonomy" id="2807096"/>
    <lineage>
        <taxon>Bacteria</taxon>
        <taxon>Pseudomonadati</taxon>
        <taxon>Pseudomonadota</taxon>
        <taxon>Alphaproteobacteria</taxon>
        <taxon>Rhodobacterales</taxon>
        <taxon>Paracoccaceae</taxon>
        <taxon>Neotabrizicola</taxon>
    </lineage>
</organism>
<evidence type="ECO:0000313" key="3">
    <source>
        <dbReference type="Proteomes" id="UP000826300"/>
    </source>
</evidence>
<dbReference type="KEGG" id="nsm:JO391_05955"/>
<dbReference type="Proteomes" id="UP000826300">
    <property type="component" value="Chromosome"/>
</dbReference>
<proteinExistence type="predicted"/>
<dbReference type="EMBL" id="CP069370">
    <property type="protein sequence ID" value="QYZ71053.1"/>
    <property type="molecule type" value="Genomic_DNA"/>
</dbReference>
<accession>A0A8G1EEA9</accession>
<dbReference type="Pfam" id="PF20589">
    <property type="entry name" value="DUF6790"/>
    <property type="match status" value="1"/>
</dbReference>
<feature type="transmembrane region" description="Helical" evidence="1">
    <location>
        <begin position="132"/>
        <end position="149"/>
    </location>
</feature>
<evidence type="ECO:0000256" key="1">
    <source>
        <dbReference type="SAM" id="Phobius"/>
    </source>
</evidence>
<gene>
    <name evidence="2" type="ORF">JO391_05955</name>
</gene>
<dbReference type="RefSeq" id="WP_220663345.1">
    <property type="nucleotide sequence ID" value="NZ_CP069370.1"/>
</dbReference>
<keyword evidence="1" id="KW-0812">Transmembrane</keyword>
<name>A0A8G1EEA9_9RHOB</name>
<keyword evidence="3" id="KW-1185">Reference proteome</keyword>
<feature type="transmembrane region" description="Helical" evidence="1">
    <location>
        <begin position="90"/>
        <end position="112"/>
    </location>
</feature>
<dbReference type="InterPro" id="IPR046740">
    <property type="entry name" value="DUF6790"/>
</dbReference>
<keyword evidence="1" id="KW-1133">Transmembrane helix</keyword>
<feature type="transmembrane region" description="Helical" evidence="1">
    <location>
        <begin position="37"/>
        <end position="56"/>
    </location>
</feature>
<dbReference type="AlphaFoldDB" id="A0A8G1EEA9"/>
<reference evidence="2" key="1">
    <citation type="submission" date="2021-02" db="EMBL/GenBank/DDBJ databases">
        <title>Rhodobacter shimadae sp. nov., an aerobic anoxygenic phototrophic bacterium isolated from a hot spring.</title>
        <authorList>
            <person name="Muramatsu S."/>
            <person name="Haruta S."/>
            <person name="Hirose S."/>
            <person name="Hanada S."/>
        </authorList>
    </citation>
    <scope>NUCLEOTIDE SEQUENCE</scope>
    <source>
        <strain evidence="2">N10</strain>
    </source>
</reference>
<sequence length="151" mass="16141">MYVAILVLTMFVLPALSVGLALVLGSEAGWATLLGQWFVFWAVGVRLMLAGLRQWLQPEFTAREIFRFTGNEAQQVIQELGFANISMATLGLIAVAAPGFVLPAAVAGTVFYGAAGIRHIPTPDKTRNETTAMATDLWAAAVLAVVVLTHI</sequence>